<evidence type="ECO:0000313" key="5">
    <source>
        <dbReference type="EMBL" id="RNB44079.1"/>
    </source>
</evidence>
<dbReference type="PANTHER" id="PTHR12526:SF595">
    <property type="entry name" value="BLL5217 PROTEIN"/>
    <property type="match status" value="1"/>
</dbReference>
<dbReference type="InterPro" id="IPR028098">
    <property type="entry name" value="Glyco_trans_4-like_N"/>
</dbReference>
<dbReference type="RefSeq" id="WP_122938499.1">
    <property type="nucleotide sequence ID" value="NZ_JBHSNT010000003.1"/>
</dbReference>
<feature type="domain" description="Glycosyl transferase family 1" evidence="3">
    <location>
        <begin position="168"/>
        <end position="301"/>
    </location>
</feature>
<evidence type="ECO:0000259" key="4">
    <source>
        <dbReference type="Pfam" id="PF13439"/>
    </source>
</evidence>
<evidence type="ECO:0000313" key="6">
    <source>
        <dbReference type="Proteomes" id="UP000275048"/>
    </source>
</evidence>
<accession>A0A3M7ZYJ5</accession>
<dbReference type="AlphaFoldDB" id="A0A3M7ZYJ5"/>
<proteinExistence type="predicted"/>
<organism evidence="5 6">
    <name type="scientific">Agromyces tardus</name>
    <dbReference type="NCBI Taxonomy" id="2583849"/>
    <lineage>
        <taxon>Bacteria</taxon>
        <taxon>Bacillati</taxon>
        <taxon>Actinomycetota</taxon>
        <taxon>Actinomycetes</taxon>
        <taxon>Micrococcales</taxon>
        <taxon>Microbacteriaceae</taxon>
        <taxon>Agromyces</taxon>
    </lineage>
</organism>
<sequence>MRIGIVAPPWIPVPPRAYGGIESFIDTLARELDAMGHELLLAASGDSECPVRRVPGFPPSDPELMGVTTHELRHLIRAYASLADMDVVIENTLAGPIVARSARTRPVVTVAHGPFIPLVQELYRAASEGMSYVAISHHQASTAGDIPIARVIHHGIRADEVPVGPGGREACFLGRMHPDKGLPEAIRIAELAGVPLRIAAKMREPAEREYFDEVVRPLLGPNAEYLGELDTQEKYELVGQSSVLLNPIQWDEPFGLVMVESLATGTPVVATPRGSVPEIIDDGRTGFVRSSFDELAEAVSRAGDLDRAVCRADVEERFTSARMAREYVGLFEALLDAETTEVARRRRAAHVLPDRRTRVSEGERATGRTA</sequence>
<dbReference type="Gene3D" id="3.40.50.2000">
    <property type="entry name" value="Glycogen Phosphorylase B"/>
    <property type="match status" value="2"/>
</dbReference>
<protein>
    <submittedName>
        <fullName evidence="5">Glycosyltransferase family 4 protein</fullName>
    </submittedName>
</protein>
<name>A0A3M7ZYJ5_9MICO</name>
<dbReference type="PANTHER" id="PTHR12526">
    <property type="entry name" value="GLYCOSYLTRANSFERASE"/>
    <property type="match status" value="1"/>
</dbReference>
<dbReference type="Pfam" id="PF13439">
    <property type="entry name" value="Glyco_transf_4"/>
    <property type="match status" value="1"/>
</dbReference>
<dbReference type="CDD" id="cd03802">
    <property type="entry name" value="GT4_AviGT4-like"/>
    <property type="match status" value="1"/>
</dbReference>
<dbReference type="Proteomes" id="UP000275048">
    <property type="component" value="Unassembled WGS sequence"/>
</dbReference>
<feature type="domain" description="Glycosyltransferase subfamily 4-like N-terminal" evidence="4">
    <location>
        <begin position="18"/>
        <end position="159"/>
    </location>
</feature>
<dbReference type="SUPFAM" id="SSF53756">
    <property type="entry name" value="UDP-Glycosyltransferase/glycogen phosphorylase"/>
    <property type="match status" value="1"/>
</dbReference>
<gene>
    <name evidence="5" type="ORF">EDM22_18185</name>
</gene>
<evidence type="ECO:0000256" key="1">
    <source>
        <dbReference type="ARBA" id="ARBA00022676"/>
    </source>
</evidence>
<dbReference type="EMBL" id="RHHB01000067">
    <property type="protein sequence ID" value="RNB44079.1"/>
    <property type="molecule type" value="Genomic_DNA"/>
</dbReference>
<evidence type="ECO:0000256" key="2">
    <source>
        <dbReference type="ARBA" id="ARBA00022679"/>
    </source>
</evidence>
<evidence type="ECO:0000259" key="3">
    <source>
        <dbReference type="Pfam" id="PF00534"/>
    </source>
</evidence>
<comment type="caution">
    <text evidence="5">The sequence shown here is derived from an EMBL/GenBank/DDBJ whole genome shotgun (WGS) entry which is preliminary data.</text>
</comment>
<keyword evidence="6" id="KW-1185">Reference proteome</keyword>
<keyword evidence="1" id="KW-0328">Glycosyltransferase</keyword>
<dbReference type="InterPro" id="IPR001296">
    <property type="entry name" value="Glyco_trans_1"/>
</dbReference>
<dbReference type="Pfam" id="PF00534">
    <property type="entry name" value="Glycos_transf_1"/>
    <property type="match status" value="1"/>
</dbReference>
<dbReference type="GO" id="GO:0016757">
    <property type="term" value="F:glycosyltransferase activity"/>
    <property type="evidence" value="ECO:0007669"/>
    <property type="project" value="UniProtKB-KW"/>
</dbReference>
<keyword evidence="2 5" id="KW-0808">Transferase</keyword>
<dbReference type="OrthoDB" id="9809227at2"/>
<reference evidence="5 6" key="1">
    <citation type="submission" date="2018-10" db="EMBL/GenBank/DDBJ databases">
        <title>Isolation, diversity and antibacterial activity of antinobacteria from the wheat rhizosphere soil.</title>
        <authorList>
            <person name="Sun T."/>
        </authorList>
    </citation>
    <scope>NUCLEOTIDE SEQUENCE [LARGE SCALE GENOMIC DNA]</scope>
    <source>
        <strain evidence="5 6">SJ-23</strain>
    </source>
</reference>